<feature type="signal peptide" evidence="3">
    <location>
        <begin position="1"/>
        <end position="28"/>
    </location>
</feature>
<protein>
    <submittedName>
        <fullName evidence="4">LPXTG cell wall anchor domain-containing protein</fullName>
    </submittedName>
</protein>
<dbReference type="KEGG" id="vie:OL234_01285"/>
<dbReference type="AlphaFoldDB" id="A0AAF0CVA8"/>
<keyword evidence="2" id="KW-0812">Transmembrane</keyword>
<keyword evidence="2" id="KW-0472">Membrane</keyword>
<keyword evidence="5" id="KW-1185">Reference proteome</keyword>
<name>A0AAF0CVA8_9ENTE</name>
<evidence type="ECO:0000256" key="3">
    <source>
        <dbReference type="SAM" id="SignalP"/>
    </source>
</evidence>
<evidence type="ECO:0000256" key="2">
    <source>
        <dbReference type="SAM" id="Phobius"/>
    </source>
</evidence>
<feature type="chain" id="PRO_5041995697" evidence="3">
    <location>
        <begin position="29"/>
        <end position="118"/>
    </location>
</feature>
<accession>A0AAF0CVA8</accession>
<keyword evidence="3" id="KW-0732">Signal</keyword>
<gene>
    <name evidence="4" type="ORF">OL234_01285</name>
</gene>
<proteinExistence type="predicted"/>
<dbReference type="Proteomes" id="UP001179647">
    <property type="component" value="Chromosome"/>
</dbReference>
<organism evidence="4 5">
    <name type="scientific">Vagococcus intermedius</name>
    <dbReference type="NCBI Taxonomy" id="2991418"/>
    <lineage>
        <taxon>Bacteria</taxon>
        <taxon>Bacillati</taxon>
        <taxon>Bacillota</taxon>
        <taxon>Bacilli</taxon>
        <taxon>Lactobacillales</taxon>
        <taxon>Enterococcaceae</taxon>
        <taxon>Vagococcus</taxon>
    </lineage>
</organism>
<dbReference type="RefSeq" id="WP_275469367.1">
    <property type="nucleotide sequence ID" value="NZ_CP110232.1"/>
</dbReference>
<feature type="transmembrane region" description="Helical" evidence="2">
    <location>
        <begin position="86"/>
        <end position="103"/>
    </location>
</feature>
<sequence length="118" mass="13424">MNNKLPRVVLSLSIMICLLLTSSLQTQATEDSRNSNAGISFLPNPELPLYPDENDTQSEPFPEKSDRETVEKEPGKLPQTGEKKLSPVYGLSIISLAVVMWYFRRKLLENKKNKQMEE</sequence>
<keyword evidence="2" id="KW-1133">Transmembrane helix</keyword>
<evidence type="ECO:0000256" key="1">
    <source>
        <dbReference type="SAM" id="MobiDB-lite"/>
    </source>
</evidence>
<evidence type="ECO:0000313" key="5">
    <source>
        <dbReference type="Proteomes" id="UP001179647"/>
    </source>
</evidence>
<feature type="compositionally biased region" description="Basic and acidic residues" evidence="1">
    <location>
        <begin position="61"/>
        <end position="83"/>
    </location>
</feature>
<feature type="region of interest" description="Disordered" evidence="1">
    <location>
        <begin position="27"/>
        <end position="83"/>
    </location>
</feature>
<dbReference type="EMBL" id="CP110232">
    <property type="protein sequence ID" value="WEG73568.1"/>
    <property type="molecule type" value="Genomic_DNA"/>
</dbReference>
<reference evidence="4" key="1">
    <citation type="submission" date="2022-10" db="EMBL/GenBank/DDBJ databases">
        <title>Vagococcus sp. isolated from poultry meat.</title>
        <authorList>
            <person name="Johansson P."/>
            <person name="Bjorkroth J."/>
        </authorList>
    </citation>
    <scope>NUCLEOTIDE SEQUENCE</scope>
    <source>
        <strain evidence="4">STAA11</strain>
    </source>
</reference>
<evidence type="ECO:0000313" key="4">
    <source>
        <dbReference type="EMBL" id="WEG73568.1"/>
    </source>
</evidence>
<dbReference type="NCBIfam" id="TIGR01167">
    <property type="entry name" value="LPXTG_anchor"/>
    <property type="match status" value="1"/>
</dbReference>